<evidence type="ECO:0000256" key="4">
    <source>
        <dbReference type="ARBA" id="ARBA00022807"/>
    </source>
</evidence>
<dbReference type="OrthoDB" id="424753at2759"/>
<evidence type="ECO:0000313" key="9">
    <source>
        <dbReference type="Proteomes" id="UP000604046"/>
    </source>
</evidence>
<dbReference type="Proteomes" id="UP000604046">
    <property type="component" value="Unassembled WGS sequence"/>
</dbReference>
<dbReference type="InterPro" id="IPR001300">
    <property type="entry name" value="Peptidase_C2_calpain_cat"/>
</dbReference>
<evidence type="ECO:0000256" key="5">
    <source>
        <dbReference type="PIRSR" id="PIRSR622684-1"/>
    </source>
</evidence>
<name>A0A812TI38_9DINO</name>
<dbReference type="AlphaFoldDB" id="A0A812TI38"/>
<dbReference type="EMBL" id="CAJNDS010002548">
    <property type="protein sequence ID" value="CAE7522246.1"/>
    <property type="molecule type" value="Genomic_DNA"/>
</dbReference>
<comment type="caution">
    <text evidence="6">Lacks conserved residue(s) required for the propagation of feature annotation.</text>
</comment>
<evidence type="ECO:0000313" key="8">
    <source>
        <dbReference type="EMBL" id="CAE7522246.1"/>
    </source>
</evidence>
<keyword evidence="9" id="KW-1185">Reference proteome</keyword>
<comment type="caution">
    <text evidence="8">The sequence shown here is derived from an EMBL/GenBank/DDBJ whole genome shotgun (WGS) entry which is preliminary data.</text>
</comment>
<dbReference type="PROSITE" id="PS50203">
    <property type="entry name" value="CALPAIN_CAT"/>
    <property type="match status" value="1"/>
</dbReference>
<evidence type="ECO:0000256" key="2">
    <source>
        <dbReference type="ARBA" id="ARBA00022670"/>
    </source>
</evidence>
<dbReference type="PANTHER" id="PTHR10183">
    <property type="entry name" value="CALPAIN"/>
    <property type="match status" value="1"/>
</dbReference>
<dbReference type="InterPro" id="IPR022684">
    <property type="entry name" value="Calpain_cysteine_protease"/>
</dbReference>
<dbReference type="InterPro" id="IPR038765">
    <property type="entry name" value="Papain-like_cys_pep_sf"/>
</dbReference>
<proteinExistence type="inferred from homology"/>
<gene>
    <name evidence="8" type="primary">DEK1</name>
    <name evidence="8" type="ORF">SNAT2548_LOCUS29230</name>
</gene>
<reference evidence="8" key="1">
    <citation type="submission" date="2021-02" db="EMBL/GenBank/DDBJ databases">
        <authorList>
            <person name="Dougan E. K."/>
            <person name="Rhodes N."/>
            <person name="Thang M."/>
            <person name="Chan C."/>
        </authorList>
    </citation>
    <scope>NUCLEOTIDE SEQUENCE</scope>
</reference>
<protein>
    <submittedName>
        <fullName evidence="8">DEK1 protein</fullName>
    </submittedName>
</protein>
<keyword evidence="2" id="KW-0645">Protease</keyword>
<evidence type="ECO:0000259" key="7">
    <source>
        <dbReference type="PROSITE" id="PS50203"/>
    </source>
</evidence>
<evidence type="ECO:0000256" key="6">
    <source>
        <dbReference type="PROSITE-ProRule" id="PRU00239"/>
    </source>
</evidence>
<evidence type="ECO:0000256" key="3">
    <source>
        <dbReference type="ARBA" id="ARBA00022801"/>
    </source>
</evidence>
<keyword evidence="4" id="KW-0788">Thiol protease</keyword>
<dbReference type="Pfam" id="PF00648">
    <property type="entry name" value="Peptidase_C2"/>
    <property type="match status" value="1"/>
</dbReference>
<feature type="domain" description="Calpain catalytic" evidence="7">
    <location>
        <begin position="1"/>
        <end position="201"/>
    </location>
</feature>
<keyword evidence="3" id="KW-0378">Hydrolase</keyword>
<dbReference type="PANTHER" id="PTHR10183:SF379">
    <property type="entry name" value="CALPAIN-5"/>
    <property type="match status" value="1"/>
</dbReference>
<dbReference type="GO" id="GO:0004198">
    <property type="term" value="F:calcium-dependent cysteine-type endopeptidase activity"/>
    <property type="evidence" value="ECO:0007669"/>
    <property type="project" value="InterPro"/>
</dbReference>
<sequence>MVEVSLKEQEAYPVHVVRFMLAGKTFPVAVDEMMPVWEGTMMPKYATLRKDQHSWPLIFEKAFAKLFGSFRSIASGQGSEAFKAIVQAPVDYVAHANNFLVNHDKVWDELLEAAQQGHPMVASSQADTHGIADHHAYAVLNVSTMEVNGKQERTIRLFNPWHHSTYRGKVPNPGAAATGDFRMLLEEYVESFSHTAVAKVKPGYVMSYTILSKGTDRLLKRVQFEATNSKPFSVQLAWPDRRISRRGNCDVLDPRAFLQITTPEGMSLRSSHSDPMRRALEMSNVRVDLPGSMGPYFADIEIHFPQGEWVDEVVLNAYASEEMKIVDAASWPDDVKWVELGGFENRKVNGIYEERHSFEFLAQARETYWHRDYWLMMPVYVDSTFLYWCEADRRWQVAEAGQLEEVRQGGCPALAKALPGDDVLSPDLPKNFQVPVDKLWMKVTSAGVVRNSNSQFTANSLIEERAAGSCREVLDRMQTLNNADDIAAKRFDELFPPDYSSIAKPGERCGDKARQQDEDCRKMSEWAALSDIVAFAAAA</sequence>
<feature type="active site" evidence="5">
    <location>
        <position position="135"/>
    </location>
</feature>
<accession>A0A812TI38</accession>
<dbReference type="GO" id="GO:0006508">
    <property type="term" value="P:proteolysis"/>
    <property type="evidence" value="ECO:0007669"/>
    <property type="project" value="UniProtKB-KW"/>
</dbReference>
<dbReference type="SUPFAM" id="SSF54001">
    <property type="entry name" value="Cysteine proteinases"/>
    <property type="match status" value="1"/>
</dbReference>
<feature type="active site" evidence="5">
    <location>
        <position position="159"/>
    </location>
</feature>
<comment type="similarity">
    <text evidence="1">Belongs to the peptidase C2 family.</text>
</comment>
<evidence type="ECO:0000256" key="1">
    <source>
        <dbReference type="ARBA" id="ARBA00007623"/>
    </source>
</evidence>
<dbReference type="Gene3D" id="3.90.70.10">
    <property type="entry name" value="Cysteine proteinases"/>
    <property type="match status" value="1"/>
</dbReference>
<organism evidence="8 9">
    <name type="scientific">Symbiodinium natans</name>
    <dbReference type="NCBI Taxonomy" id="878477"/>
    <lineage>
        <taxon>Eukaryota</taxon>
        <taxon>Sar</taxon>
        <taxon>Alveolata</taxon>
        <taxon>Dinophyceae</taxon>
        <taxon>Suessiales</taxon>
        <taxon>Symbiodiniaceae</taxon>
        <taxon>Symbiodinium</taxon>
    </lineage>
</organism>